<feature type="domain" description="Non-reducing end beta-L-arabinofuranosidase-like GH127 catalytic" evidence="1">
    <location>
        <begin position="22"/>
        <end position="390"/>
    </location>
</feature>
<feature type="domain" description="Non-reducing end beta-L-arabinofuranosidase-like GH127 middle" evidence="4">
    <location>
        <begin position="401"/>
        <end position="507"/>
    </location>
</feature>
<proteinExistence type="predicted"/>
<dbReference type="Pfam" id="PF20620">
    <property type="entry name" value="DUF6805"/>
    <property type="match status" value="1"/>
</dbReference>
<dbReference type="InterPro" id="IPR049046">
    <property type="entry name" value="Beta-AFase-like_GH127_middle"/>
</dbReference>
<evidence type="ECO:0000259" key="3">
    <source>
        <dbReference type="Pfam" id="PF20620"/>
    </source>
</evidence>
<organism evidence="5 6">
    <name type="scientific">Paenibacillus turicensis</name>
    <dbReference type="NCBI Taxonomy" id="160487"/>
    <lineage>
        <taxon>Bacteria</taxon>
        <taxon>Bacillati</taxon>
        <taxon>Bacillota</taxon>
        <taxon>Bacilli</taxon>
        <taxon>Bacillales</taxon>
        <taxon>Paenibacillaceae</taxon>
        <taxon>Paenibacillus</taxon>
    </lineage>
</organism>
<dbReference type="InterPro" id="IPR008928">
    <property type="entry name" value="6-hairpin_glycosidase_sf"/>
</dbReference>
<evidence type="ECO:0000259" key="2">
    <source>
        <dbReference type="Pfam" id="PF12733"/>
    </source>
</evidence>
<accession>A0ABS4FY76</accession>
<dbReference type="CDD" id="cd02795">
    <property type="entry name" value="CBM6-CBM35-CBM36_like"/>
    <property type="match status" value="1"/>
</dbReference>
<dbReference type="InterPro" id="IPR046544">
    <property type="entry name" value="GH146_SB_dom"/>
</dbReference>
<dbReference type="EMBL" id="JAGGKG010000028">
    <property type="protein sequence ID" value="MBP1907536.1"/>
    <property type="molecule type" value="Genomic_DNA"/>
</dbReference>
<dbReference type="SUPFAM" id="SSF48208">
    <property type="entry name" value="Six-hairpin glycosidases"/>
    <property type="match status" value="1"/>
</dbReference>
<gene>
    <name evidence="5" type="ORF">J2Z32_004211</name>
</gene>
<reference evidence="5 6" key="1">
    <citation type="submission" date="2021-03" db="EMBL/GenBank/DDBJ databases">
        <title>Genomic Encyclopedia of Type Strains, Phase IV (KMG-IV): sequencing the most valuable type-strain genomes for metagenomic binning, comparative biology and taxonomic classification.</title>
        <authorList>
            <person name="Goeker M."/>
        </authorList>
    </citation>
    <scope>NUCLEOTIDE SEQUENCE [LARGE SCALE GENOMIC DNA]</scope>
    <source>
        <strain evidence="5 6">DSM 14349</strain>
    </source>
</reference>
<name>A0ABS4FY76_9BACL</name>
<dbReference type="Proteomes" id="UP001519272">
    <property type="component" value="Unassembled WGS sequence"/>
</dbReference>
<feature type="domain" description="Cadherin-like beta-sandwich-like" evidence="2">
    <location>
        <begin position="783"/>
        <end position="868"/>
    </location>
</feature>
<sequence>MLKNNSFVTLPLGTLQDFPMNQVQMTDTYISNAFDKEYRYLKNYELDRLLSAFRQTRGLAPKAANYPGWENTEIRGHTLGHYMTAIAQAYLNSHDSEFLDKINYILDDLEICQFESGYLSAFPEQLFDNVENKQPAWVPWYTMHKIIAGLGAIYKVTQHATAYKIVSQLGDWVYNRSSAWSPEVHQQVLSVEYGGMNDCLYELYKITKNENHLFAAHQFDELTLFEPISGGKDILKGKHANTTIPKFLGALNRYLVLGESEVFYLQSVIKFWDMVVHHHSYITGGNSEWEHFGEPDILDAERSNFTAETCNTYNMLKLTKELFKLTGEVKYADFYENTFMNAILSSQHPHSGMTMYFQPMATGYFKVYSSAFEHFWCCTGTGMESFTKLNDSIYFYDDKNIYVNQYISSIVESPEHGVKLEQVSALPIQDITTFRITLLPNTKSGDGDKSKSESASFALRLRLPDWLAGQAHVTVNGELYSYKIENNYAVLTHPWQNGDEICIQLPMKVTYHSLPDAPHVLGFKYGPIVLSAALGTADMSQSATGVNVSVPTKNMLVKDFITPTQATVEEWLSNFDQNFVRVSEDLVFELRGTDEDAKLQFTPHYKQHEQRYGIYWNFVGKDSAELQAHILQSKQNQTIAEATIDSLPVGNDQYELEHHVQGENTTVTVWDGYTGREAENGGWFSYRMKVLANQPNYLAVTYFSGNNGKEIEIYVDDTLIVSETLMTEQTRAFYVKRYLIPTELTSDVNEIVVRFVMPNKRNGIYDILRVMDSYSEQAQLKHLSFNTGVWSTAFDPAQHEYTLTLPSDQTEVSMLATPAHKNALLYVNNILIDDTQARTMTLTKSMTKLDILVKAENVSYTEEYKINIQFT</sequence>
<dbReference type="InterPro" id="IPR025883">
    <property type="entry name" value="Cadherin-like_domain"/>
</dbReference>
<dbReference type="Pfam" id="PF07944">
    <property type="entry name" value="Beta-AFase-like_GH127_cat"/>
    <property type="match status" value="1"/>
</dbReference>
<evidence type="ECO:0000259" key="4">
    <source>
        <dbReference type="Pfam" id="PF20736"/>
    </source>
</evidence>
<dbReference type="PANTHER" id="PTHR31151:SF0">
    <property type="entry name" value="PROLINE-TRNA LIGASE (DUF1680)"/>
    <property type="match status" value="1"/>
</dbReference>
<dbReference type="RefSeq" id="WP_210091114.1">
    <property type="nucleotide sequence ID" value="NZ_JAGGKG010000028.1"/>
</dbReference>
<dbReference type="PANTHER" id="PTHR31151">
    <property type="entry name" value="PROLINE-TRNA LIGASE (DUF1680)"/>
    <property type="match status" value="1"/>
</dbReference>
<feature type="domain" description="Glycoside hydrolase GH146 substrate-binding" evidence="3">
    <location>
        <begin position="639"/>
        <end position="761"/>
    </location>
</feature>
<evidence type="ECO:0000313" key="6">
    <source>
        <dbReference type="Proteomes" id="UP001519272"/>
    </source>
</evidence>
<evidence type="ECO:0000259" key="1">
    <source>
        <dbReference type="Pfam" id="PF07944"/>
    </source>
</evidence>
<comment type="caution">
    <text evidence="5">The sequence shown here is derived from an EMBL/GenBank/DDBJ whole genome shotgun (WGS) entry which is preliminary data.</text>
</comment>
<keyword evidence="6" id="KW-1185">Reference proteome</keyword>
<dbReference type="Pfam" id="PF12733">
    <property type="entry name" value="Cadherin-like"/>
    <property type="match status" value="1"/>
</dbReference>
<evidence type="ECO:0000313" key="5">
    <source>
        <dbReference type="EMBL" id="MBP1907536.1"/>
    </source>
</evidence>
<dbReference type="InterPro" id="IPR012878">
    <property type="entry name" value="Beta-AFase-like_GH127_cat"/>
</dbReference>
<protein>
    <submittedName>
        <fullName evidence="5">DUF1680 family protein</fullName>
    </submittedName>
</protein>
<dbReference type="Pfam" id="PF20736">
    <property type="entry name" value="Glyco_hydro127M"/>
    <property type="match status" value="1"/>
</dbReference>